<keyword evidence="7" id="KW-1185">Reference proteome</keyword>
<dbReference type="InterPro" id="IPR002110">
    <property type="entry name" value="Ankyrin_rpt"/>
</dbReference>
<feature type="repeat" description="ANK" evidence="5">
    <location>
        <begin position="710"/>
        <end position="738"/>
    </location>
</feature>
<dbReference type="GO" id="GO:0020037">
    <property type="term" value="F:heme binding"/>
    <property type="evidence" value="ECO:0007669"/>
    <property type="project" value="InterPro"/>
</dbReference>
<evidence type="ECO:0000256" key="3">
    <source>
        <dbReference type="ARBA" id="ARBA00023004"/>
    </source>
</evidence>
<accession>A0A553I059</accession>
<dbReference type="InterPro" id="IPR036396">
    <property type="entry name" value="Cyt_P450_sf"/>
</dbReference>
<comment type="cofactor">
    <cofactor evidence="4">
        <name>heme</name>
        <dbReference type="ChEBI" id="CHEBI:30413"/>
    </cofactor>
</comment>
<dbReference type="PRINTS" id="PR00463">
    <property type="entry name" value="EP450I"/>
</dbReference>
<dbReference type="PROSITE" id="PS50297">
    <property type="entry name" value="ANK_REP_REGION"/>
    <property type="match status" value="1"/>
</dbReference>
<dbReference type="Gene3D" id="1.10.630.10">
    <property type="entry name" value="Cytochrome P450"/>
    <property type="match status" value="1"/>
</dbReference>
<dbReference type="Pfam" id="PF00023">
    <property type="entry name" value="Ank"/>
    <property type="match status" value="1"/>
</dbReference>
<comment type="caution">
    <text evidence="6">The sequence shown here is derived from an EMBL/GenBank/DDBJ whole genome shotgun (WGS) entry which is preliminary data.</text>
</comment>
<name>A0A553I059_9PEZI</name>
<dbReference type="STRING" id="2512241.A0A553I059"/>
<dbReference type="InterPro" id="IPR050121">
    <property type="entry name" value="Cytochrome_P450_monoxygenase"/>
</dbReference>
<dbReference type="Pfam" id="PF00067">
    <property type="entry name" value="p450"/>
    <property type="match status" value="1"/>
</dbReference>
<organism evidence="6 7">
    <name type="scientific">Xylaria flabelliformis</name>
    <dbReference type="NCBI Taxonomy" id="2512241"/>
    <lineage>
        <taxon>Eukaryota</taxon>
        <taxon>Fungi</taxon>
        <taxon>Dikarya</taxon>
        <taxon>Ascomycota</taxon>
        <taxon>Pezizomycotina</taxon>
        <taxon>Sordariomycetes</taxon>
        <taxon>Xylariomycetidae</taxon>
        <taxon>Xylariales</taxon>
        <taxon>Xylariaceae</taxon>
        <taxon>Xylaria</taxon>
    </lineage>
</organism>
<dbReference type="PROSITE" id="PS50088">
    <property type="entry name" value="ANK_REPEAT"/>
    <property type="match status" value="1"/>
</dbReference>
<dbReference type="OrthoDB" id="1470350at2759"/>
<sequence length="816" mass="91897">MIRDLLGLVLFENDTWGALGPGPPAKTTPILQDGHRLIKLSLHKTVCPFYLSDSQHSSVVSKQMRIPYLIMPVLESLSLAAKYLTGATATYWLVVFAYRILLHPLKDYPGPFVAKVTEGYAGFYAGLQRLHLVTQQSHQKYDIYNNDRVVKSHVYLVTLGFTGTINVFSVIDRIAHRSKRKLIGTGVSERAMREFEPIMAGQIDIFLKQILESSQNSEVVNMSTRCKRLTMDVIGLLAFGYPMNTQTEERYRNLHGGIEASNAHNNVLMQWPRLQSKVIAYPLHFLTLSAQKQAFQLIENMIKTRTAEGKDARRDLYAQVADQLEINPEFRQSDIWSEALFLIPAGGDTTAAGISALLFYLTRNPECYHKLEQEIRTTFMNSSEIHGGQKLSNCQYLRACIDEALRISSPVNGTLWRELAADDDGSNPFIVDGHFIPKGVQVGVNIYTLHHNPEYFPEPYTFKPERWLSESEAEQRSMKEAFAPFQIGYRGCAGKPMAYLETSLVIAKILWYFDFEAAPGEAGQVGGGKVGNGTGRHRPGEFQMYDVFASGHDGPILVFKPRGLHYLQKVATNMDNQVLSSVDTGIIPVNTQIMMADHVLGYQTTPGSFGVFPAELWLMVHKYLHSKRDIVHLSSVNSSLYSLLMFDRAKDEAKVGYSWFGEKKPSMLYVALKQGRPLAEIEKIVAGYVVGHAGFGISLLESHLMAWGPPLHLAVGMNRIDVVELILRAGVSINIRYGGNTVDVCPTYAHTCCEGKGSKYCKNALDIARELKNSKIEQYLLRQGIEDLGRHEMIYDFARDEYEQVYSVEKHWWPEW</sequence>
<dbReference type="EMBL" id="VFLP01000028">
    <property type="protein sequence ID" value="TRX93589.1"/>
    <property type="molecule type" value="Genomic_DNA"/>
</dbReference>
<dbReference type="PRINTS" id="PR00385">
    <property type="entry name" value="P450"/>
</dbReference>
<evidence type="ECO:0000256" key="4">
    <source>
        <dbReference type="PIRSR" id="PIRSR602401-1"/>
    </source>
</evidence>
<dbReference type="AlphaFoldDB" id="A0A553I059"/>
<dbReference type="SUPFAM" id="SSF48403">
    <property type="entry name" value="Ankyrin repeat"/>
    <property type="match status" value="1"/>
</dbReference>
<reference evidence="7" key="1">
    <citation type="submission" date="2019-06" db="EMBL/GenBank/DDBJ databases">
        <title>Draft genome sequence of the griseofulvin-producing fungus Xylaria cubensis strain G536.</title>
        <authorList>
            <person name="Mead M.E."/>
            <person name="Raja H.A."/>
            <person name="Steenwyk J.L."/>
            <person name="Knowles S.L."/>
            <person name="Oberlies N.H."/>
            <person name="Rokas A."/>
        </authorList>
    </citation>
    <scope>NUCLEOTIDE SEQUENCE [LARGE SCALE GENOMIC DNA]</scope>
    <source>
        <strain evidence="7">G536</strain>
    </source>
</reference>
<dbReference type="PANTHER" id="PTHR24305">
    <property type="entry name" value="CYTOCHROME P450"/>
    <property type="match status" value="1"/>
</dbReference>
<evidence type="ECO:0000256" key="5">
    <source>
        <dbReference type="PROSITE-ProRule" id="PRU00023"/>
    </source>
</evidence>
<dbReference type="SUPFAM" id="SSF48264">
    <property type="entry name" value="Cytochrome P450"/>
    <property type="match status" value="1"/>
</dbReference>
<dbReference type="PANTHER" id="PTHR24305:SF226">
    <property type="entry name" value="CYTOCHROME P450 MONOOXYGENASE"/>
    <property type="match status" value="1"/>
</dbReference>
<dbReference type="InterPro" id="IPR001128">
    <property type="entry name" value="Cyt_P450"/>
</dbReference>
<dbReference type="GO" id="GO:0004497">
    <property type="term" value="F:monooxygenase activity"/>
    <property type="evidence" value="ECO:0007669"/>
    <property type="project" value="InterPro"/>
</dbReference>
<dbReference type="InterPro" id="IPR036770">
    <property type="entry name" value="Ankyrin_rpt-contain_sf"/>
</dbReference>
<evidence type="ECO:0000313" key="6">
    <source>
        <dbReference type="EMBL" id="TRX93589.1"/>
    </source>
</evidence>
<evidence type="ECO:0000256" key="2">
    <source>
        <dbReference type="ARBA" id="ARBA00022723"/>
    </source>
</evidence>
<dbReference type="GO" id="GO:0005506">
    <property type="term" value="F:iron ion binding"/>
    <property type="evidence" value="ECO:0007669"/>
    <property type="project" value="InterPro"/>
</dbReference>
<dbReference type="GO" id="GO:0016705">
    <property type="term" value="F:oxidoreductase activity, acting on paired donors, with incorporation or reduction of molecular oxygen"/>
    <property type="evidence" value="ECO:0007669"/>
    <property type="project" value="InterPro"/>
</dbReference>
<proteinExistence type="predicted"/>
<dbReference type="Proteomes" id="UP000319160">
    <property type="component" value="Unassembled WGS sequence"/>
</dbReference>
<gene>
    <name evidence="6" type="ORF">FHL15_005561</name>
</gene>
<dbReference type="Gene3D" id="1.25.40.20">
    <property type="entry name" value="Ankyrin repeat-containing domain"/>
    <property type="match status" value="1"/>
</dbReference>
<evidence type="ECO:0000256" key="1">
    <source>
        <dbReference type="ARBA" id="ARBA00022617"/>
    </source>
</evidence>
<dbReference type="InterPro" id="IPR002401">
    <property type="entry name" value="Cyt_P450_E_grp-I"/>
</dbReference>
<keyword evidence="2 4" id="KW-0479">Metal-binding</keyword>
<keyword evidence="1 4" id="KW-0349">Heme</keyword>
<feature type="binding site" description="axial binding residue" evidence="4">
    <location>
        <position position="492"/>
    </location>
    <ligand>
        <name>heme</name>
        <dbReference type="ChEBI" id="CHEBI:30413"/>
    </ligand>
    <ligandPart>
        <name>Fe</name>
        <dbReference type="ChEBI" id="CHEBI:18248"/>
    </ligandPart>
</feature>
<keyword evidence="3 4" id="KW-0408">Iron</keyword>
<evidence type="ECO:0000313" key="7">
    <source>
        <dbReference type="Proteomes" id="UP000319160"/>
    </source>
</evidence>
<protein>
    <submittedName>
        <fullName evidence="6">Uncharacterized protein</fullName>
    </submittedName>
</protein>
<keyword evidence="5" id="KW-0040">ANK repeat</keyword>